<sequence length="63" mass="7484">HFMRRNTEQASQQQQQQQAHRIRPPINWYKCNIDVGFHNEIGKTNTGWCLRDSRRQFVIAGTS</sequence>
<feature type="region of interest" description="Disordered" evidence="1">
    <location>
        <begin position="1"/>
        <end position="23"/>
    </location>
</feature>
<dbReference type="AlphaFoldDB" id="A0A392Q7A6"/>
<keyword evidence="3" id="KW-1185">Reference proteome</keyword>
<proteinExistence type="predicted"/>
<evidence type="ECO:0000313" key="3">
    <source>
        <dbReference type="Proteomes" id="UP000265520"/>
    </source>
</evidence>
<dbReference type="Proteomes" id="UP000265520">
    <property type="component" value="Unassembled WGS sequence"/>
</dbReference>
<evidence type="ECO:0000256" key="1">
    <source>
        <dbReference type="SAM" id="MobiDB-lite"/>
    </source>
</evidence>
<feature type="non-terminal residue" evidence="2">
    <location>
        <position position="1"/>
    </location>
</feature>
<accession>A0A392Q7A6</accession>
<name>A0A392Q7A6_9FABA</name>
<organism evidence="2 3">
    <name type="scientific">Trifolium medium</name>
    <dbReference type="NCBI Taxonomy" id="97028"/>
    <lineage>
        <taxon>Eukaryota</taxon>
        <taxon>Viridiplantae</taxon>
        <taxon>Streptophyta</taxon>
        <taxon>Embryophyta</taxon>
        <taxon>Tracheophyta</taxon>
        <taxon>Spermatophyta</taxon>
        <taxon>Magnoliopsida</taxon>
        <taxon>eudicotyledons</taxon>
        <taxon>Gunneridae</taxon>
        <taxon>Pentapetalae</taxon>
        <taxon>rosids</taxon>
        <taxon>fabids</taxon>
        <taxon>Fabales</taxon>
        <taxon>Fabaceae</taxon>
        <taxon>Papilionoideae</taxon>
        <taxon>50 kb inversion clade</taxon>
        <taxon>NPAAA clade</taxon>
        <taxon>Hologalegina</taxon>
        <taxon>IRL clade</taxon>
        <taxon>Trifolieae</taxon>
        <taxon>Trifolium</taxon>
    </lineage>
</organism>
<protein>
    <submittedName>
        <fullName evidence="2">Uncharacterized protein</fullName>
    </submittedName>
</protein>
<reference evidence="2 3" key="1">
    <citation type="journal article" date="2018" name="Front. Plant Sci.">
        <title>Red Clover (Trifolium pratense) and Zigzag Clover (T. medium) - A Picture of Genomic Similarities and Differences.</title>
        <authorList>
            <person name="Dluhosova J."/>
            <person name="Istvanek J."/>
            <person name="Nedelnik J."/>
            <person name="Repkova J."/>
        </authorList>
    </citation>
    <scope>NUCLEOTIDE SEQUENCE [LARGE SCALE GENOMIC DNA]</scope>
    <source>
        <strain evidence="3">cv. 10/8</strain>
        <tissue evidence="2">Leaf</tissue>
    </source>
</reference>
<evidence type="ECO:0000313" key="2">
    <source>
        <dbReference type="EMBL" id="MCI19590.1"/>
    </source>
</evidence>
<comment type="caution">
    <text evidence="2">The sequence shown here is derived from an EMBL/GenBank/DDBJ whole genome shotgun (WGS) entry which is preliminary data.</text>
</comment>
<dbReference type="EMBL" id="LXQA010115527">
    <property type="protein sequence ID" value="MCI19590.1"/>
    <property type="molecule type" value="Genomic_DNA"/>
</dbReference>